<feature type="region of interest" description="Disordered" evidence="1">
    <location>
        <begin position="153"/>
        <end position="191"/>
    </location>
</feature>
<organism evidence="2 3">
    <name type="scientific">Streptacidiphilus pinicola</name>
    <dbReference type="NCBI Taxonomy" id="2219663"/>
    <lineage>
        <taxon>Bacteria</taxon>
        <taxon>Bacillati</taxon>
        <taxon>Actinomycetota</taxon>
        <taxon>Actinomycetes</taxon>
        <taxon>Kitasatosporales</taxon>
        <taxon>Streptomycetaceae</taxon>
        <taxon>Streptacidiphilus</taxon>
    </lineage>
</organism>
<gene>
    <name evidence="2" type="ORF">DN069_34475</name>
</gene>
<dbReference type="Proteomes" id="UP000248889">
    <property type="component" value="Unassembled WGS sequence"/>
</dbReference>
<comment type="caution">
    <text evidence="2">The sequence shown here is derived from an EMBL/GenBank/DDBJ whole genome shotgun (WGS) entry which is preliminary data.</text>
</comment>
<evidence type="ECO:0000256" key="1">
    <source>
        <dbReference type="SAM" id="MobiDB-lite"/>
    </source>
</evidence>
<dbReference type="OrthoDB" id="3872827at2"/>
<dbReference type="EMBL" id="QKYN01000176">
    <property type="protein sequence ID" value="RAG81140.1"/>
    <property type="molecule type" value="Genomic_DNA"/>
</dbReference>
<keyword evidence="3" id="KW-1185">Reference proteome</keyword>
<feature type="compositionally biased region" description="Basic residues" evidence="1">
    <location>
        <begin position="179"/>
        <end position="191"/>
    </location>
</feature>
<evidence type="ECO:0000313" key="3">
    <source>
        <dbReference type="Proteomes" id="UP000248889"/>
    </source>
</evidence>
<evidence type="ECO:0000313" key="2">
    <source>
        <dbReference type="EMBL" id="RAG81140.1"/>
    </source>
</evidence>
<dbReference type="AlphaFoldDB" id="A0A2X0K1A7"/>
<sequence length="191" mass="19777">MAIAEDLRKTLSDPTPLYALAGAGDLAVEKLKTVPERAAALAADRKAAQDLATAKLGEAQTRLTEAQAKVTEAVQTLPTDLKSLQEKAQDLALQSVGRAAELAVKAREAYDELAVRGKAVVDRQFTGAEAPVDAEPAIEAPAAPVAKADVFAAETAEDAGPKAEAPKADADAKADAKPARKTTARKPRTTG</sequence>
<name>A0A2X0K1A7_9ACTN</name>
<protein>
    <recommendedName>
        <fullName evidence="4">Heparin-binding hemagglutinin</fullName>
    </recommendedName>
</protein>
<accession>A0A2X0K1A7</accession>
<dbReference type="RefSeq" id="WP_111507186.1">
    <property type="nucleotide sequence ID" value="NZ_QKYN01000176.1"/>
</dbReference>
<reference evidence="2 3" key="1">
    <citation type="submission" date="2018-06" db="EMBL/GenBank/DDBJ databases">
        <title>Streptacidiphilus pinicola sp. nov., isolated from pine grove soil.</title>
        <authorList>
            <person name="Roh S.G."/>
            <person name="Park S."/>
            <person name="Kim M.-K."/>
            <person name="Yun B.-R."/>
            <person name="Park J."/>
            <person name="Kim M.J."/>
            <person name="Kim Y.S."/>
            <person name="Kim S.B."/>
        </authorList>
    </citation>
    <scope>NUCLEOTIDE SEQUENCE [LARGE SCALE GENOMIC DNA]</scope>
    <source>
        <strain evidence="2 3">MMS16-CNU450</strain>
    </source>
</reference>
<evidence type="ECO:0008006" key="4">
    <source>
        <dbReference type="Google" id="ProtNLM"/>
    </source>
</evidence>
<feature type="compositionally biased region" description="Basic and acidic residues" evidence="1">
    <location>
        <begin position="159"/>
        <end position="178"/>
    </location>
</feature>
<proteinExistence type="predicted"/>